<dbReference type="Gene3D" id="3.40.50.1820">
    <property type="entry name" value="alpha/beta hydrolase"/>
    <property type="match status" value="1"/>
</dbReference>
<dbReference type="GeneID" id="96611645"/>
<dbReference type="InterPro" id="IPR013094">
    <property type="entry name" value="AB_hydrolase_3"/>
</dbReference>
<evidence type="ECO:0000256" key="1">
    <source>
        <dbReference type="ARBA" id="ARBA00010515"/>
    </source>
</evidence>
<evidence type="ECO:0000256" key="2">
    <source>
        <dbReference type="ARBA" id="ARBA00022801"/>
    </source>
</evidence>
<evidence type="ECO:0000313" key="4">
    <source>
        <dbReference type="Proteomes" id="UP000030300"/>
    </source>
</evidence>
<dbReference type="GO" id="GO:0016787">
    <property type="term" value="F:hydrolase activity"/>
    <property type="evidence" value="ECO:0007669"/>
    <property type="project" value="UniProtKB-KW"/>
</dbReference>
<dbReference type="InterPro" id="IPR033140">
    <property type="entry name" value="Lipase_GDXG_put_SER_AS"/>
</dbReference>
<accession>A0A0A1DU58</accession>
<gene>
    <name evidence="3" type="ORF">KR76_22995</name>
</gene>
<dbReference type="EMBL" id="CP009896">
    <property type="protein sequence ID" value="AIY18930.1"/>
    <property type="molecule type" value="Genomic_DNA"/>
</dbReference>
<dbReference type="InterPro" id="IPR050300">
    <property type="entry name" value="GDXG_lipolytic_enzyme"/>
</dbReference>
<dbReference type="SUPFAM" id="SSF53474">
    <property type="entry name" value="alpha/beta-Hydrolases"/>
    <property type="match status" value="1"/>
</dbReference>
<organism evidence="3 4">
    <name type="scientific">Nocardioides simplex</name>
    <name type="common">Arthrobacter simplex</name>
    <dbReference type="NCBI Taxonomy" id="2045"/>
    <lineage>
        <taxon>Bacteria</taxon>
        <taxon>Bacillati</taxon>
        <taxon>Actinomycetota</taxon>
        <taxon>Actinomycetes</taxon>
        <taxon>Propionibacteriales</taxon>
        <taxon>Nocardioidaceae</taxon>
        <taxon>Pimelobacter</taxon>
    </lineage>
</organism>
<protein>
    <submittedName>
        <fullName evidence="3">Esterase/lipase</fullName>
    </submittedName>
</protein>
<keyword evidence="4" id="KW-1185">Reference proteome</keyword>
<dbReference type="AlphaFoldDB" id="A0A0A1DU58"/>
<dbReference type="Pfam" id="PF07859">
    <property type="entry name" value="Abhydrolase_3"/>
    <property type="match status" value="1"/>
</dbReference>
<dbReference type="HOGENOM" id="CLU_012494_6_4_11"/>
<dbReference type="OrthoDB" id="3181909at2"/>
<comment type="similarity">
    <text evidence="1">Belongs to the 'GDXG' lipolytic enzyme family.</text>
</comment>
<dbReference type="STRING" id="2045.KR76_22995"/>
<keyword evidence="2" id="KW-0378">Hydrolase</keyword>
<dbReference type="KEGG" id="psim:KR76_22995"/>
<dbReference type="PROSITE" id="PS01173">
    <property type="entry name" value="LIPASE_GDXG_HIS"/>
    <property type="match status" value="1"/>
</dbReference>
<name>A0A0A1DU58_NOCSI</name>
<reference evidence="3 4" key="1">
    <citation type="journal article" date="2015" name="Genome Announc.">
        <title>Complete Genome Sequence of Steroid-Transforming Nocardioides simplex VKM Ac-2033D.</title>
        <authorList>
            <person name="Shtratnikova V.Y."/>
            <person name="Schelkunov M.I."/>
            <person name="Pekov Y.A."/>
            <person name="Fokina V.V."/>
            <person name="Logacheva M.D."/>
            <person name="Sokolov S.L."/>
            <person name="Bragin E.Y."/>
            <person name="Ashapkin V.V."/>
            <person name="Donova M.V."/>
        </authorList>
    </citation>
    <scope>NUCLEOTIDE SEQUENCE [LARGE SCALE GENOMIC DNA]</scope>
    <source>
        <strain evidence="3 4">VKM Ac-2033D</strain>
    </source>
</reference>
<dbReference type="InterPro" id="IPR002168">
    <property type="entry name" value="Lipase_GDXG_HIS_AS"/>
</dbReference>
<dbReference type="PANTHER" id="PTHR48081:SF8">
    <property type="entry name" value="ALPHA_BETA HYDROLASE FOLD-3 DOMAIN-CONTAINING PROTEIN-RELATED"/>
    <property type="match status" value="1"/>
</dbReference>
<proteinExistence type="inferred from homology"/>
<dbReference type="RefSeq" id="WP_038681655.1">
    <property type="nucleotide sequence ID" value="NZ_BJMC01000014.1"/>
</dbReference>
<dbReference type="eggNOG" id="COG0657">
    <property type="taxonomic scope" value="Bacteria"/>
</dbReference>
<dbReference type="Proteomes" id="UP000030300">
    <property type="component" value="Chromosome"/>
</dbReference>
<sequence>MIDQLDPEVAGFLAVLNEGFPPVATMTGADARAATKARQVPPANLDDVRSAEDVTIPVAGGTIGARVYRPHGPDDVRRPLVVFLHGGGFVFCDLESHDGFCRDLARGVDAVVVSVDYRLAPEHPAPTAAEDAYAALLWASERHDELGTDPARVVVAGDSAGGNLAAVVALMARDRRGPALAAQVLLYPVLDPACDTASYATYAEGYFNTRANMEWYWDQYLGPERRLPEPPELVAPGRAASLAGLAPAIVVVTGADPLRSEGEAYAAALAAAGVPTLARTYPTLFHGFLTILSLRAGASARALLHADLRTLLARTSLETHP</sequence>
<dbReference type="PANTHER" id="PTHR48081">
    <property type="entry name" value="AB HYDROLASE SUPERFAMILY PROTEIN C4A8.06C"/>
    <property type="match status" value="1"/>
</dbReference>
<dbReference type="PROSITE" id="PS01174">
    <property type="entry name" value="LIPASE_GDXG_SER"/>
    <property type="match status" value="1"/>
</dbReference>
<dbReference type="InterPro" id="IPR029058">
    <property type="entry name" value="AB_hydrolase_fold"/>
</dbReference>
<evidence type="ECO:0000313" key="3">
    <source>
        <dbReference type="EMBL" id="AIY18930.1"/>
    </source>
</evidence>